<evidence type="ECO:0000256" key="1">
    <source>
        <dbReference type="SAM" id="MobiDB-lite"/>
    </source>
</evidence>
<evidence type="ECO:0000313" key="2">
    <source>
        <dbReference type="EMBL" id="KAJ0964757.1"/>
    </source>
</evidence>
<dbReference type="EMBL" id="JAGGNH010000008">
    <property type="protein sequence ID" value="KAJ0964757.1"/>
    <property type="molecule type" value="Genomic_DNA"/>
</dbReference>
<protein>
    <submittedName>
        <fullName evidence="2">Uncharacterized protein</fullName>
    </submittedName>
</protein>
<dbReference type="Proteomes" id="UP001085076">
    <property type="component" value="Miscellaneous, Linkage group lg08"/>
</dbReference>
<organism evidence="2 3">
    <name type="scientific">Dioscorea zingiberensis</name>
    <dbReference type="NCBI Taxonomy" id="325984"/>
    <lineage>
        <taxon>Eukaryota</taxon>
        <taxon>Viridiplantae</taxon>
        <taxon>Streptophyta</taxon>
        <taxon>Embryophyta</taxon>
        <taxon>Tracheophyta</taxon>
        <taxon>Spermatophyta</taxon>
        <taxon>Magnoliopsida</taxon>
        <taxon>Liliopsida</taxon>
        <taxon>Dioscoreales</taxon>
        <taxon>Dioscoreaceae</taxon>
        <taxon>Dioscorea</taxon>
    </lineage>
</organism>
<feature type="region of interest" description="Disordered" evidence="1">
    <location>
        <begin position="1"/>
        <end position="43"/>
    </location>
</feature>
<reference evidence="2" key="2">
    <citation type="journal article" date="2022" name="Hortic Res">
        <title>The genome of Dioscorea zingiberensis sheds light on the biosynthesis, origin and evolution of the medicinally important diosgenin saponins.</title>
        <authorList>
            <person name="Li Y."/>
            <person name="Tan C."/>
            <person name="Li Z."/>
            <person name="Guo J."/>
            <person name="Li S."/>
            <person name="Chen X."/>
            <person name="Wang C."/>
            <person name="Dai X."/>
            <person name="Yang H."/>
            <person name="Song W."/>
            <person name="Hou L."/>
            <person name="Xu J."/>
            <person name="Tong Z."/>
            <person name="Xu A."/>
            <person name="Yuan X."/>
            <person name="Wang W."/>
            <person name="Yang Q."/>
            <person name="Chen L."/>
            <person name="Sun Z."/>
            <person name="Wang K."/>
            <person name="Pan B."/>
            <person name="Chen J."/>
            <person name="Bao Y."/>
            <person name="Liu F."/>
            <person name="Qi X."/>
            <person name="Gang D.R."/>
            <person name="Wen J."/>
            <person name="Li J."/>
        </authorList>
    </citation>
    <scope>NUCLEOTIDE SEQUENCE</scope>
    <source>
        <strain evidence="2">Dzin_1.0</strain>
    </source>
</reference>
<accession>A0A9D5H6D7</accession>
<comment type="caution">
    <text evidence="2">The sequence shown here is derived from an EMBL/GenBank/DDBJ whole genome shotgun (WGS) entry which is preliminary data.</text>
</comment>
<evidence type="ECO:0000313" key="3">
    <source>
        <dbReference type="Proteomes" id="UP001085076"/>
    </source>
</evidence>
<gene>
    <name evidence="2" type="ORF">J5N97_025895</name>
</gene>
<keyword evidence="3" id="KW-1185">Reference proteome</keyword>
<proteinExistence type="predicted"/>
<name>A0A9D5H6D7_9LILI</name>
<dbReference type="AlphaFoldDB" id="A0A9D5H6D7"/>
<feature type="region of interest" description="Disordered" evidence="1">
    <location>
        <begin position="97"/>
        <end position="117"/>
    </location>
</feature>
<reference evidence="2" key="1">
    <citation type="submission" date="2021-03" db="EMBL/GenBank/DDBJ databases">
        <authorList>
            <person name="Li Z."/>
            <person name="Yang C."/>
        </authorList>
    </citation>
    <scope>NUCLEOTIDE SEQUENCE</scope>
    <source>
        <strain evidence="2">Dzin_1.0</strain>
        <tissue evidence="2">Leaf</tissue>
    </source>
</reference>
<sequence>MLSTRAGGDPSSPRAGVVSSSFSDGTTKVGLLPPEKSCAPGIGLQPPQALQRLVPPIGIHGQRQTSRVSSSPLARPLHLKFRSFRRPNVFLSRFWSNPKPSSLEESRGVPLNPFRRV</sequence>